<dbReference type="AlphaFoldDB" id="A0A4R1YN28"/>
<dbReference type="Pfam" id="PF00535">
    <property type="entry name" value="Glycos_transf_2"/>
    <property type="match status" value="1"/>
</dbReference>
<feature type="domain" description="Glycosyltransferase 2-like" evidence="1">
    <location>
        <begin position="6"/>
        <end position="165"/>
    </location>
</feature>
<evidence type="ECO:0000259" key="1">
    <source>
        <dbReference type="Pfam" id="PF00535"/>
    </source>
</evidence>
<dbReference type="PANTHER" id="PTHR43685:SF2">
    <property type="entry name" value="GLYCOSYLTRANSFERASE 2-LIKE DOMAIN-CONTAINING PROTEIN"/>
    <property type="match status" value="1"/>
</dbReference>
<dbReference type="EMBL" id="SLVM01000024">
    <property type="protein sequence ID" value="TCM78957.1"/>
    <property type="molecule type" value="Genomic_DNA"/>
</dbReference>
<dbReference type="SUPFAM" id="SSF53448">
    <property type="entry name" value="Nucleotide-diphospho-sugar transferases"/>
    <property type="match status" value="1"/>
</dbReference>
<evidence type="ECO:0000313" key="2">
    <source>
        <dbReference type="EMBL" id="TCM78957.1"/>
    </source>
</evidence>
<dbReference type="GO" id="GO:0044010">
    <property type="term" value="P:single-species biofilm formation"/>
    <property type="evidence" value="ECO:0007669"/>
    <property type="project" value="TreeGrafter"/>
</dbReference>
<proteinExistence type="predicted"/>
<organism evidence="2 3">
    <name type="scientific">Rhodovulum steppense</name>
    <dbReference type="NCBI Taxonomy" id="540251"/>
    <lineage>
        <taxon>Bacteria</taxon>
        <taxon>Pseudomonadati</taxon>
        <taxon>Pseudomonadota</taxon>
        <taxon>Alphaproteobacteria</taxon>
        <taxon>Rhodobacterales</taxon>
        <taxon>Paracoccaceae</taxon>
        <taxon>Rhodovulum</taxon>
    </lineage>
</organism>
<evidence type="ECO:0000313" key="3">
    <source>
        <dbReference type="Proteomes" id="UP000295277"/>
    </source>
</evidence>
<dbReference type="PANTHER" id="PTHR43685">
    <property type="entry name" value="GLYCOSYLTRANSFERASE"/>
    <property type="match status" value="1"/>
</dbReference>
<dbReference type="Gene3D" id="3.90.550.10">
    <property type="entry name" value="Spore Coat Polysaccharide Biosynthesis Protein SpsA, Chain A"/>
    <property type="match status" value="1"/>
</dbReference>
<comment type="caution">
    <text evidence="2">The sequence shown here is derived from an EMBL/GenBank/DDBJ whole genome shotgun (WGS) entry which is preliminary data.</text>
</comment>
<dbReference type="InterPro" id="IPR029044">
    <property type="entry name" value="Nucleotide-diphossugar_trans"/>
</dbReference>
<name>A0A4R1YN28_9RHOB</name>
<sequence length="299" mass="33070">MAPSVSVVVPAFNAEKYLEETVHSALGQSVPPIEIIIVNDGSSDGTAKVADQLAATHPEVTATHRPNGGAAAARNTGLSRARGEFILFLDADDRLTEDAIRHHLEVFEQHPDAAMVFGSNNVIDETGTFLGTNPVPQENVTIAELAMRVTPSQSQCLYRKSALEAIGGYDEAIRYSQDIEANLRLIQVGGIHSHDRVVMDYRRHQAQSTRKSGRIFPPWHIIVLEKHFGPAGLTPDPDLLRKAKARWYSKYGYRQHRVALGALRRGRFSEAIVASKFAFMRLKARFQGENWRPGSPRGN</sequence>
<gene>
    <name evidence="2" type="ORF">EV216_1244</name>
</gene>
<accession>A0A4R1YN28</accession>
<dbReference type="CDD" id="cd00761">
    <property type="entry name" value="Glyco_tranf_GTA_type"/>
    <property type="match status" value="1"/>
</dbReference>
<dbReference type="RefSeq" id="WP_132696195.1">
    <property type="nucleotide sequence ID" value="NZ_SLVM01000024.1"/>
</dbReference>
<dbReference type="InterPro" id="IPR001173">
    <property type="entry name" value="Glyco_trans_2-like"/>
</dbReference>
<protein>
    <submittedName>
        <fullName evidence="2">Glycosyl transferase family 2</fullName>
    </submittedName>
</protein>
<keyword evidence="3" id="KW-1185">Reference proteome</keyword>
<dbReference type="Proteomes" id="UP000295277">
    <property type="component" value="Unassembled WGS sequence"/>
</dbReference>
<dbReference type="GO" id="GO:0016740">
    <property type="term" value="F:transferase activity"/>
    <property type="evidence" value="ECO:0007669"/>
    <property type="project" value="UniProtKB-KW"/>
</dbReference>
<reference evidence="2 3" key="1">
    <citation type="submission" date="2019-03" db="EMBL/GenBank/DDBJ databases">
        <title>Genomic Encyclopedia of Type Strains, Phase IV (KMG-IV): sequencing the most valuable type-strain genomes for metagenomic binning, comparative biology and taxonomic classification.</title>
        <authorList>
            <person name="Goeker M."/>
        </authorList>
    </citation>
    <scope>NUCLEOTIDE SEQUENCE [LARGE SCALE GENOMIC DNA]</scope>
    <source>
        <strain evidence="2 3">DSM 21153</strain>
    </source>
</reference>
<dbReference type="OrthoDB" id="5291101at2"/>
<dbReference type="InterPro" id="IPR050834">
    <property type="entry name" value="Glycosyltransf_2"/>
</dbReference>
<keyword evidence="2" id="KW-0808">Transferase</keyword>